<name>A0A067CSU4_SAPPC</name>
<gene>
    <name evidence="2" type="ORF">SPRG_05549</name>
</gene>
<dbReference type="KEGG" id="spar:SPRG_05549"/>
<dbReference type="RefSeq" id="XP_012199657.1">
    <property type="nucleotide sequence ID" value="XM_012344267.1"/>
</dbReference>
<dbReference type="VEuPathDB" id="FungiDB:SPRG_05549"/>
<feature type="region of interest" description="Disordered" evidence="1">
    <location>
        <begin position="23"/>
        <end position="48"/>
    </location>
</feature>
<protein>
    <submittedName>
        <fullName evidence="2">Uncharacterized protein</fullName>
    </submittedName>
</protein>
<proteinExistence type="predicted"/>
<dbReference type="AlphaFoldDB" id="A0A067CSU4"/>
<dbReference type="EMBL" id="KK583205">
    <property type="protein sequence ID" value="KDO29596.1"/>
    <property type="molecule type" value="Genomic_DNA"/>
</dbReference>
<evidence type="ECO:0000313" key="2">
    <source>
        <dbReference type="EMBL" id="KDO29596.1"/>
    </source>
</evidence>
<sequence>MHPNARRSQACLLQYRDRRQLPILPTTKCTAPTSDPPHESTETPLETTDDASADAAAMCVENCVLKAQLAALRDHDGERNRHLTSLQTELAALRARSIALEAELRVLRHLVRRTPMHGSL</sequence>
<dbReference type="Proteomes" id="UP000030745">
    <property type="component" value="Unassembled WGS sequence"/>
</dbReference>
<keyword evidence="3" id="KW-1185">Reference proteome</keyword>
<dbReference type="GeneID" id="24127940"/>
<evidence type="ECO:0000313" key="3">
    <source>
        <dbReference type="Proteomes" id="UP000030745"/>
    </source>
</evidence>
<accession>A0A067CSU4</accession>
<organism evidence="2 3">
    <name type="scientific">Saprolegnia parasitica (strain CBS 223.65)</name>
    <dbReference type="NCBI Taxonomy" id="695850"/>
    <lineage>
        <taxon>Eukaryota</taxon>
        <taxon>Sar</taxon>
        <taxon>Stramenopiles</taxon>
        <taxon>Oomycota</taxon>
        <taxon>Saprolegniomycetes</taxon>
        <taxon>Saprolegniales</taxon>
        <taxon>Saprolegniaceae</taxon>
        <taxon>Saprolegnia</taxon>
    </lineage>
</organism>
<reference evidence="2 3" key="1">
    <citation type="journal article" date="2013" name="PLoS Genet.">
        <title>Distinctive expansion of potential virulence genes in the genome of the oomycete fish pathogen Saprolegnia parasitica.</title>
        <authorList>
            <person name="Jiang R.H."/>
            <person name="de Bruijn I."/>
            <person name="Haas B.J."/>
            <person name="Belmonte R."/>
            <person name="Lobach L."/>
            <person name="Christie J."/>
            <person name="van den Ackerveken G."/>
            <person name="Bottin A."/>
            <person name="Bulone V."/>
            <person name="Diaz-Moreno S.M."/>
            <person name="Dumas B."/>
            <person name="Fan L."/>
            <person name="Gaulin E."/>
            <person name="Govers F."/>
            <person name="Grenville-Briggs L.J."/>
            <person name="Horner N.R."/>
            <person name="Levin J.Z."/>
            <person name="Mammella M."/>
            <person name="Meijer H.J."/>
            <person name="Morris P."/>
            <person name="Nusbaum C."/>
            <person name="Oome S."/>
            <person name="Phillips A.J."/>
            <person name="van Rooyen D."/>
            <person name="Rzeszutek E."/>
            <person name="Saraiva M."/>
            <person name="Secombes C.J."/>
            <person name="Seidl M.F."/>
            <person name="Snel B."/>
            <person name="Stassen J.H."/>
            <person name="Sykes S."/>
            <person name="Tripathy S."/>
            <person name="van den Berg H."/>
            <person name="Vega-Arreguin J.C."/>
            <person name="Wawra S."/>
            <person name="Young S.K."/>
            <person name="Zeng Q."/>
            <person name="Dieguez-Uribeondo J."/>
            <person name="Russ C."/>
            <person name="Tyler B.M."/>
            <person name="van West P."/>
        </authorList>
    </citation>
    <scope>NUCLEOTIDE SEQUENCE [LARGE SCALE GENOMIC DNA]</scope>
    <source>
        <strain evidence="2 3">CBS 223.65</strain>
    </source>
</reference>
<evidence type="ECO:0000256" key="1">
    <source>
        <dbReference type="SAM" id="MobiDB-lite"/>
    </source>
</evidence>